<sequence>MQLGELKTRAFDKMLEDNATDHAITLAQSPFASWFVGSDPYLRYAGQHGSSTFIANGQVTFKLRSFKETVTVAELVDGVYTFLESLFATTWALENALDQTGVDLQMSDNDAAYLGVSKLHVATVVLETLGEFVHRAEQVGNSWEIDLGDGNDLFATAISLAKMAGNKISKVSIQRIGSKDRLLSVSLNAVTTALNATTNH</sequence>
<protein>
    <submittedName>
        <fullName evidence="1">Uncharacterized protein</fullName>
    </submittedName>
</protein>
<accession>A0A2S3ZR15</accession>
<name>A0A2S3ZR15_9MICO</name>
<dbReference type="EMBL" id="PPXF01000001">
    <property type="protein sequence ID" value="POH71554.1"/>
    <property type="molecule type" value="Genomic_DNA"/>
</dbReference>
<dbReference type="OrthoDB" id="4915910at2"/>
<dbReference type="AlphaFoldDB" id="A0A2S3ZR15"/>
<evidence type="ECO:0000313" key="1">
    <source>
        <dbReference type="EMBL" id="POH71554.1"/>
    </source>
</evidence>
<dbReference type="RefSeq" id="WP_103429486.1">
    <property type="nucleotide sequence ID" value="NZ_PPXF01000001.1"/>
</dbReference>
<gene>
    <name evidence="1" type="ORF">C3B59_00015</name>
</gene>
<reference evidence="1 2" key="1">
    <citation type="submission" date="2018-01" db="EMBL/GenBank/DDBJ databases">
        <title>Cryobacterium sp. nov., from glaciers in China.</title>
        <authorList>
            <person name="Liu Q."/>
            <person name="Xin Y.-H."/>
        </authorList>
    </citation>
    <scope>NUCLEOTIDE SEQUENCE [LARGE SCALE GENOMIC DNA]</scope>
    <source>
        <strain evidence="1 2">TMB1-8</strain>
    </source>
</reference>
<organism evidence="1 2">
    <name type="scientific">Cryobacterium zongtaii</name>
    <dbReference type="NCBI Taxonomy" id="1259217"/>
    <lineage>
        <taxon>Bacteria</taxon>
        <taxon>Bacillati</taxon>
        <taxon>Actinomycetota</taxon>
        <taxon>Actinomycetes</taxon>
        <taxon>Micrococcales</taxon>
        <taxon>Microbacteriaceae</taxon>
        <taxon>Cryobacterium</taxon>
    </lineage>
</organism>
<proteinExistence type="predicted"/>
<comment type="caution">
    <text evidence="1">The sequence shown here is derived from an EMBL/GenBank/DDBJ whole genome shotgun (WGS) entry which is preliminary data.</text>
</comment>
<evidence type="ECO:0000313" key="2">
    <source>
        <dbReference type="Proteomes" id="UP000237104"/>
    </source>
</evidence>
<dbReference type="Proteomes" id="UP000237104">
    <property type="component" value="Unassembled WGS sequence"/>
</dbReference>